<organism evidence="1 2">
    <name type="scientific">Elizabethkingia miricola</name>
    <name type="common">Chryseobacterium miricola</name>
    <dbReference type="NCBI Taxonomy" id="172045"/>
    <lineage>
        <taxon>Bacteria</taxon>
        <taxon>Pseudomonadati</taxon>
        <taxon>Bacteroidota</taxon>
        <taxon>Flavobacteriia</taxon>
        <taxon>Flavobacteriales</taxon>
        <taxon>Weeksellaceae</taxon>
        <taxon>Elizabethkingia</taxon>
    </lineage>
</organism>
<reference evidence="1 2" key="1">
    <citation type="submission" date="2019-07" db="EMBL/GenBank/DDBJ databases">
        <title>Genomic Encyclopedia of Archaeal and Bacterial Type Strains, Phase II (KMG-II): from individual species to whole genera.</title>
        <authorList>
            <person name="Goeker M."/>
        </authorList>
    </citation>
    <scope>NUCLEOTIDE SEQUENCE [LARGE SCALE GENOMIC DNA]</scope>
    <source>
        <strain evidence="1 2">DSM 14571</strain>
    </source>
</reference>
<keyword evidence="2" id="KW-1185">Reference proteome</keyword>
<comment type="caution">
    <text evidence="1">The sequence shown here is derived from an EMBL/GenBank/DDBJ whole genome shotgun (WGS) entry which is preliminary data.</text>
</comment>
<accession>A0ABY3NKJ1</accession>
<evidence type="ECO:0000313" key="2">
    <source>
        <dbReference type="Proteomes" id="UP000324513"/>
    </source>
</evidence>
<protein>
    <recommendedName>
        <fullName evidence="3">TonB C-terminal domain-containing protein</fullName>
    </recommendedName>
</protein>
<sequence>MLRFTDYLTIFDTIFRGTLVMKRSLYCFCFLLFSVFCFSQQTEEFREVKNFYDQHQLKVNEEFKRRLGLVRNFEEKIKLESEYGFFIKKLDSVRNQAYLGVLIKTKNLEQLAKLNKVVPQKKEVIVEKNPDHAAEYPGGIDKLREIVNSSFYFDADVDRNAVLKSVVTFVVERDGSIAQVKSEGDNIVFNRQAEICMYLVPDKFIPGTLHGVAVRSRFTFPITMKFD</sequence>
<evidence type="ECO:0000313" key="1">
    <source>
        <dbReference type="EMBL" id="TYO93620.1"/>
    </source>
</evidence>
<name>A0ABY3NKJ1_ELIMR</name>
<proteinExistence type="predicted"/>
<evidence type="ECO:0008006" key="3">
    <source>
        <dbReference type="Google" id="ProtNLM"/>
    </source>
</evidence>
<gene>
    <name evidence="1" type="ORF">LX74_00701</name>
</gene>
<dbReference type="EMBL" id="VNHK01000002">
    <property type="protein sequence ID" value="TYO93620.1"/>
    <property type="molecule type" value="Genomic_DNA"/>
</dbReference>
<dbReference type="Proteomes" id="UP000324513">
    <property type="component" value="Unassembled WGS sequence"/>
</dbReference>